<keyword evidence="3" id="KW-1185">Reference proteome</keyword>
<feature type="domain" description="PAC" evidence="1">
    <location>
        <begin position="504"/>
        <end position="556"/>
    </location>
</feature>
<sequence length="792" mass="90218">MSSPKEINEAVRLTELYQLDILDTEKEEYFEALVDLGLSAFNCAFCFIAFVDSDRLWFKAKRGFEVKEVPRDLSICSHTIQHDQPHVINDCLEHPVFQTNPLVLGSPWIRAYLGIPIRSVNSNNIGTFCLLDNTARTWTKSEVSVAIALAKLVEHSLVERALKAKESNELNSKQQHNYNNQGLGSWKNTDHGGLIELSPSMEKWLNLSQTRVVQASWFHNLPIDEDREMVEKARLKRDGNAFVYRVRLPSGDIVRFEEQVYDSGNAGDTRLFGLVKKISEPALEALHQEVSNDSDSLSRMEPHLDLKKFPKSFLRETVKGRLALDHQGLITGLASAGDEEFTKIKLKESFIDLLYGEDQETFSKILNQCLKSNLPSEAWVRLNFQDENSTWLRMELCPKKGFTAFKKPSVIANFTAMINKSSSVQKSIFDESLLNLTGTLAKVGGWYYHLESGSLKTTEMLREVLGSNKDSLNSIFHLSSILSRLSGRNIAVLFIECINNRKPASLEFEALGQHEKKKWFRMMIRPSISDEGVPMGLYGSIVDISETRRVEQSLEKNLLTYNLIVDNLTDGLVEIDSSLNVSFVNRNAKSLLQKDKELFVHAMPLNELIPDLDKNQFASLLETVNQVGFSKSVEQFVGFIKRWISLRVFKSGTGYTILIKDITKRKNQSSDLYMLNSAIEQIREVIMVTNDIRNTKDPFGLLYVNSAFETFVGQGRDKWLGRNPYHLIHGRIPTRHYRQLLVGFLSHQKILVKTEYEINPDNKVPCDILISPFLDTARNAPCFLIVFRVFEN</sequence>
<dbReference type="SUPFAM" id="SSF55785">
    <property type="entry name" value="PYP-like sensor domain (PAS domain)"/>
    <property type="match status" value="3"/>
</dbReference>
<reference evidence="2 3" key="1">
    <citation type="submission" date="2020-05" db="EMBL/GenBank/DDBJ databases">
        <title>Compete genome of Limnobacter sp. SAORIC-580.</title>
        <authorList>
            <person name="Song J."/>
            <person name="Cho J.-C."/>
        </authorList>
    </citation>
    <scope>NUCLEOTIDE SEQUENCE [LARGE SCALE GENOMIC DNA]</scope>
    <source>
        <strain evidence="2 3">SAORIC-580</strain>
    </source>
</reference>
<dbReference type="Proteomes" id="UP000501130">
    <property type="component" value="Chromosome"/>
</dbReference>
<dbReference type="InterPro" id="IPR035965">
    <property type="entry name" value="PAS-like_dom_sf"/>
</dbReference>
<dbReference type="PROSITE" id="PS50113">
    <property type="entry name" value="PAC"/>
    <property type="match status" value="1"/>
</dbReference>
<dbReference type="InterPro" id="IPR003018">
    <property type="entry name" value="GAF"/>
</dbReference>
<gene>
    <name evidence="2" type="ORF">HKT17_15420</name>
</gene>
<evidence type="ECO:0000259" key="1">
    <source>
        <dbReference type="PROSITE" id="PS50113"/>
    </source>
</evidence>
<dbReference type="EMBL" id="CP053084">
    <property type="protein sequence ID" value="QJR30990.1"/>
    <property type="molecule type" value="Genomic_DNA"/>
</dbReference>
<dbReference type="PANTHER" id="PTHR43102:SF2">
    <property type="entry name" value="GAF DOMAIN-CONTAINING PROTEIN"/>
    <property type="match status" value="1"/>
</dbReference>
<dbReference type="SMART" id="SM00091">
    <property type="entry name" value="PAS"/>
    <property type="match status" value="3"/>
</dbReference>
<proteinExistence type="predicted"/>
<evidence type="ECO:0000313" key="2">
    <source>
        <dbReference type="EMBL" id="QJR30990.1"/>
    </source>
</evidence>
<dbReference type="RefSeq" id="WP_171101291.1">
    <property type="nucleotide sequence ID" value="NZ_CP053084.1"/>
</dbReference>
<dbReference type="InterPro" id="IPR000014">
    <property type="entry name" value="PAS"/>
</dbReference>
<protein>
    <submittedName>
        <fullName evidence="2">GAF domain-containing protein</fullName>
    </submittedName>
</protein>
<dbReference type="CDD" id="cd00130">
    <property type="entry name" value="PAS"/>
    <property type="match status" value="1"/>
</dbReference>
<dbReference type="InterPro" id="IPR029016">
    <property type="entry name" value="GAF-like_dom_sf"/>
</dbReference>
<dbReference type="Gene3D" id="3.30.450.20">
    <property type="entry name" value="PAS domain"/>
    <property type="match status" value="3"/>
</dbReference>
<dbReference type="PANTHER" id="PTHR43102">
    <property type="entry name" value="SLR1143 PROTEIN"/>
    <property type="match status" value="1"/>
</dbReference>
<dbReference type="SMART" id="SM00065">
    <property type="entry name" value="GAF"/>
    <property type="match status" value="1"/>
</dbReference>
<dbReference type="SUPFAM" id="SSF55781">
    <property type="entry name" value="GAF domain-like"/>
    <property type="match status" value="1"/>
</dbReference>
<organism evidence="2 3">
    <name type="scientific">Limnobacter profundi</name>
    <dbReference type="NCBI Taxonomy" id="2732163"/>
    <lineage>
        <taxon>Bacteria</taxon>
        <taxon>Pseudomonadati</taxon>
        <taxon>Pseudomonadota</taxon>
        <taxon>Betaproteobacteria</taxon>
        <taxon>Burkholderiales</taxon>
        <taxon>Burkholderiaceae</taxon>
        <taxon>Limnobacter</taxon>
    </lineage>
</organism>
<dbReference type="InterPro" id="IPR000700">
    <property type="entry name" value="PAS-assoc_C"/>
</dbReference>
<evidence type="ECO:0000313" key="3">
    <source>
        <dbReference type="Proteomes" id="UP000501130"/>
    </source>
</evidence>
<dbReference type="Gene3D" id="3.30.450.40">
    <property type="match status" value="1"/>
</dbReference>
<name>A0ABX6N973_9BURK</name>
<accession>A0ABX6N973</accession>
<dbReference type="Pfam" id="PF01590">
    <property type="entry name" value="GAF"/>
    <property type="match status" value="1"/>
</dbReference>